<dbReference type="GO" id="GO:0032993">
    <property type="term" value="C:protein-DNA complex"/>
    <property type="evidence" value="ECO:0007669"/>
    <property type="project" value="TreeGrafter"/>
</dbReference>
<comment type="similarity">
    <text evidence="1">Belongs to the LysR transcriptional regulatory family.</text>
</comment>
<keyword evidence="2" id="KW-0805">Transcription regulation</keyword>
<keyword evidence="4" id="KW-0804">Transcription</keyword>
<dbReference type="InterPro" id="IPR036390">
    <property type="entry name" value="WH_DNA-bd_sf"/>
</dbReference>
<dbReference type="AlphaFoldDB" id="A0A7L4YRN4"/>
<name>A0A7L4YRN4_9ACTN</name>
<keyword evidence="3" id="KW-0238">DNA-binding</keyword>
<dbReference type="GO" id="GO:0003700">
    <property type="term" value="F:DNA-binding transcription factor activity"/>
    <property type="evidence" value="ECO:0007669"/>
    <property type="project" value="InterPro"/>
</dbReference>
<dbReference type="InterPro" id="IPR036388">
    <property type="entry name" value="WH-like_DNA-bd_sf"/>
</dbReference>
<dbReference type="Proteomes" id="UP000463857">
    <property type="component" value="Chromosome"/>
</dbReference>
<dbReference type="InterPro" id="IPR000847">
    <property type="entry name" value="LysR_HTH_N"/>
</dbReference>
<evidence type="ECO:0000259" key="5">
    <source>
        <dbReference type="PROSITE" id="PS50931"/>
    </source>
</evidence>
<evidence type="ECO:0000256" key="4">
    <source>
        <dbReference type="ARBA" id="ARBA00023163"/>
    </source>
</evidence>
<accession>A0A7L4YRN4</accession>
<keyword evidence="7" id="KW-1185">Reference proteome</keyword>
<evidence type="ECO:0000313" key="7">
    <source>
        <dbReference type="Proteomes" id="UP000463857"/>
    </source>
</evidence>
<dbReference type="FunFam" id="1.10.10.10:FF:000001">
    <property type="entry name" value="LysR family transcriptional regulator"/>
    <property type="match status" value="1"/>
</dbReference>
<evidence type="ECO:0000313" key="6">
    <source>
        <dbReference type="EMBL" id="QHC01227.1"/>
    </source>
</evidence>
<dbReference type="KEGG" id="eke:EK0264_13630"/>
<evidence type="ECO:0000256" key="2">
    <source>
        <dbReference type="ARBA" id="ARBA00023015"/>
    </source>
</evidence>
<dbReference type="InterPro" id="IPR005119">
    <property type="entry name" value="LysR_subst-bd"/>
</dbReference>
<dbReference type="Gene3D" id="3.40.190.10">
    <property type="entry name" value="Periplasmic binding protein-like II"/>
    <property type="match status" value="2"/>
</dbReference>
<feature type="domain" description="HTH lysR-type" evidence="5">
    <location>
        <begin position="1"/>
        <end position="58"/>
    </location>
</feature>
<dbReference type="PANTHER" id="PTHR30346">
    <property type="entry name" value="TRANSCRIPTIONAL DUAL REGULATOR HCAR-RELATED"/>
    <property type="match status" value="1"/>
</dbReference>
<dbReference type="PRINTS" id="PR00039">
    <property type="entry name" value="HTHLYSR"/>
</dbReference>
<sequence length="295" mass="31601">MELRQITAFLAVAEELHFGRAAARLHIAQPPLSQRIRALERELGAPLFERTTRSVRLTASGAALLEPARLIAQNVEVARRAARAAHLGEIGTVRVGFAGNSGYAALAELVRAVGEEHPAITVELHPQTYSADAALDVRDGRLDLAIVSLPTLDGLKTHAVRREVFLLAVPEDHRLAGRKRVRIADVRSETFVAPPATRGSRVREVLYALAADAGFEPYVAHEAPDPYSLLSLVGAGVGVALVVESARHIQVEGVRYIPVTAPGASLSIALAWRGEQRSAVVGAVVAVARRTFTAR</sequence>
<dbReference type="PROSITE" id="PS50931">
    <property type="entry name" value="HTH_LYSR"/>
    <property type="match status" value="1"/>
</dbReference>
<dbReference type="Pfam" id="PF00126">
    <property type="entry name" value="HTH_1"/>
    <property type="match status" value="1"/>
</dbReference>
<organism evidence="6 7">
    <name type="scientific">Epidermidibacterium keratini</name>
    <dbReference type="NCBI Taxonomy" id="1891644"/>
    <lineage>
        <taxon>Bacteria</taxon>
        <taxon>Bacillati</taxon>
        <taxon>Actinomycetota</taxon>
        <taxon>Actinomycetes</taxon>
        <taxon>Sporichthyales</taxon>
        <taxon>Sporichthyaceae</taxon>
        <taxon>Epidermidibacterium</taxon>
    </lineage>
</organism>
<gene>
    <name evidence="6" type="ORF">EK0264_13630</name>
</gene>
<reference evidence="6 7" key="1">
    <citation type="journal article" date="2018" name="Int. J. Syst. Evol. Microbiol.">
        <title>Epidermidibacterium keratini gen. nov., sp. nov., a member of the family Sporichthyaceae, isolated from keratin epidermis.</title>
        <authorList>
            <person name="Lee D.G."/>
            <person name="Trujillo M.E."/>
            <person name="Kang S."/>
            <person name="Nam J.J."/>
            <person name="Kim Y.J."/>
        </authorList>
    </citation>
    <scope>NUCLEOTIDE SEQUENCE [LARGE SCALE GENOMIC DNA]</scope>
    <source>
        <strain evidence="6 7">EPI-7</strain>
    </source>
</reference>
<dbReference type="EMBL" id="CP047156">
    <property type="protein sequence ID" value="QHC01227.1"/>
    <property type="molecule type" value="Genomic_DNA"/>
</dbReference>
<dbReference type="SUPFAM" id="SSF46785">
    <property type="entry name" value="Winged helix' DNA-binding domain"/>
    <property type="match status" value="1"/>
</dbReference>
<dbReference type="CDD" id="cd08414">
    <property type="entry name" value="PBP2_LTTR_aromatics_like"/>
    <property type="match status" value="1"/>
</dbReference>
<dbReference type="Gene3D" id="1.10.10.10">
    <property type="entry name" value="Winged helix-like DNA-binding domain superfamily/Winged helix DNA-binding domain"/>
    <property type="match status" value="1"/>
</dbReference>
<dbReference type="OrthoDB" id="3176554at2"/>
<dbReference type="PANTHER" id="PTHR30346:SF28">
    <property type="entry name" value="HTH-TYPE TRANSCRIPTIONAL REGULATOR CYNR"/>
    <property type="match status" value="1"/>
</dbReference>
<dbReference type="Pfam" id="PF03466">
    <property type="entry name" value="LysR_substrate"/>
    <property type="match status" value="1"/>
</dbReference>
<dbReference type="RefSeq" id="WP_159546364.1">
    <property type="nucleotide sequence ID" value="NZ_CP047156.1"/>
</dbReference>
<evidence type="ECO:0000256" key="3">
    <source>
        <dbReference type="ARBA" id="ARBA00023125"/>
    </source>
</evidence>
<dbReference type="SUPFAM" id="SSF53850">
    <property type="entry name" value="Periplasmic binding protein-like II"/>
    <property type="match status" value="1"/>
</dbReference>
<protein>
    <submittedName>
        <fullName evidence="6">LysR family transcriptional regulator</fullName>
    </submittedName>
</protein>
<proteinExistence type="inferred from homology"/>
<evidence type="ECO:0000256" key="1">
    <source>
        <dbReference type="ARBA" id="ARBA00009437"/>
    </source>
</evidence>
<dbReference type="InParanoid" id="A0A7L4YRN4"/>
<dbReference type="GO" id="GO:0003677">
    <property type="term" value="F:DNA binding"/>
    <property type="evidence" value="ECO:0007669"/>
    <property type="project" value="UniProtKB-KW"/>
</dbReference>